<feature type="region of interest" description="Disordered" evidence="1">
    <location>
        <begin position="134"/>
        <end position="185"/>
    </location>
</feature>
<feature type="region of interest" description="Disordered" evidence="1">
    <location>
        <begin position="1"/>
        <end position="52"/>
    </location>
</feature>
<evidence type="ECO:0000313" key="3">
    <source>
        <dbReference type="Proteomes" id="UP001556367"/>
    </source>
</evidence>
<dbReference type="Pfam" id="PF04855">
    <property type="entry name" value="SNF5"/>
    <property type="match status" value="1"/>
</dbReference>
<gene>
    <name evidence="2" type="ORF">HGRIS_005810</name>
</gene>
<evidence type="ECO:0008006" key="4">
    <source>
        <dbReference type="Google" id="ProtNLM"/>
    </source>
</evidence>
<feature type="compositionally biased region" description="Low complexity" evidence="1">
    <location>
        <begin position="1"/>
        <end position="11"/>
    </location>
</feature>
<dbReference type="InterPro" id="IPR006939">
    <property type="entry name" value="SNF5"/>
</dbReference>
<feature type="compositionally biased region" description="Polar residues" evidence="1">
    <location>
        <begin position="193"/>
        <end position="204"/>
    </location>
</feature>
<protein>
    <recommendedName>
        <fullName evidence="4">SNF5-domain-containing protein</fullName>
    </recommendedName>
</protein>
<dbReference type="Proteomes" id="UP001556367">
    <property type="component" value="Unassembled WGS sequence"/>
</dbReference>
<evidence type="ECO:0000256" key="1">
    <source>
        <dbReference type="SAM" id="MobiDB-lite"/>
    </source>
</evidence>
<dbReference type="EMBL" id="JASNQZ010000001">
    <property type="protein sequence ID" value="KAL0960790.1"/>
    <property type="molecule type" value="Genomic_DNA"/>
</dbReference>
<feature type="compositionally biased region" description="Low complexity" evidence="1">
    <location>
        <begin position="40"/>
        <end position="52"/>
    </location>
</feature>
<name>A0ABR3K025_9AGAR</name>
<organism evidence="2 3">
    <name type="scientific">Hohenbuehelia grisea</name>
    <dbReference type="NCBI Taxonomy" id="104357"/>
    <lineage>
        <taxon>Eukaryota</taxon>
        <taxon>Fungi</taxon>
        <taxon>Dikarya</taxon>
        <taxon>Basidiomycota</taxon>
        <taxon>Agaricomycotina</taxon>
        <taxon>Agaricomycetes</taxon>
        <taxon>Agaricomycetidae</taxon>
        <taxon>Agaricales</taxon>
        <taxon>Pleurotineae</taxon>
        <taxon>Pleurotaceae</taxon>
        <taxon>Hohenbuehelia</taxon>
    </lineage>
</organism>
<comment type="caution">
    <text evidence="2">The sequence shown here is derived from an EMBL/GenBank/DDBJ whole genome shotgun (WGS) entry which is preliminary data.</text>
</comment>
<sequence>MKNLHTWSTTSTPPPKNPTTAATRSSRARPNRPANFTNNTPVQQPATPVPAQSIPLQPYTVATNNPAYASMAPTHRGPLPTVPQALQSSYASRLRTGATLLMQPILSSTSAANAGGPSGAATAVTLTRSASRRGGIVNYTEPGSGDDEDDDNVPDAGALDSGEDSDFVASGGTRTAVRQSRNRMGQGMVMFNGNASARPSTPTPTKDKNELDQSYLGQVPPERFIKSRPMPPTAHEYPSQAALEANAARVVLPVPIRVEFETDTHRIRDCFMWNLHESLITPESFARSFCQDLELPLNPWADTVAAQIRAQLEDAEGAASMALGGDAAMEIDSTPGDEVPECRVIISVCFVVASPHNRGFDKNFFSLLYRSMSRLPITIC</sequence>
<feature type="compositionally biased region" description="Acidic residues" evidence="1">
    <location>
        <begin position="144"/>
        <end position="153"/>
    </location>
</feature>
<proteinExistence type="predicted"/>
<accession>A0ABR3K025</accession>
<feature type="compositionally biased region" description="Polar residues" evidence="1">
    <location>
        <begin position="172"/>
        <end position="183"/>
    </location>
</feature>
<feature type="region of interest" description="Disordered" evidence="1">
    <location>
        <begin position="190"/>
        <end position="209"/>
    </location>
</feature>
<reference evidence="3" key="1">
    <citation type="submission" date="2024-06" db="EMBL/GenBank/DDBJ databases">
        <title>Multi-omics analyses provide insights into the biosynthesis of the anticancer antibiotic pleurotin in Hohenbuehelia grisea.</title>
        <authorList>
            <person name="Weaver J.A."/>
            <person name="Alberti F."/>
        </authorList>
    </citation>
    <scope>NUCLEOTIDE SEQUENCE [LARGE SCALE GENOMIC DNA]</scope>
    <source>
        <strain evidence="3">T-177</strain>
    </source>
</reference>
<evidence type="ECO:0000313" key="2">
    <source>
        <dbReference type="EMBL" id="KAL0960790.1"/>
    </source>
</evidence>
<keyword evidence="3" id="KW-1185">Reference proteome</keyword>